<feature type="chain" id="PRO_5037916791" description="Secreted protein" evidence="1">
    <location>
        <begin position="31"/>
        <end position="258"/>
    </location>
</feature>
<accession>A0A927JBI2</accession>
<dbReference type="Proteomes" id="UP000642993">
    <property type="component" value="Unassembled WGS sequence"/>
</dbReference>
<organism evidence="2 3">
    <name type="scientific">Lolliginicoccus lacisalsi</name>
    <dbReference type="NCBI Taxonomy" id="2742202"/>
    <lineage>
        <taxon>Bacteria</taxon>
        <taxon>Bacillati</taxon>
        <taxon>Actinomycetota</taxon>
        <taxon>Actinomycetes</taxon>
        <taxon>Mycobacteriales</taxon>
        <taxon>Hoyosellaceae</taxon>
        <taxon>Lolliginicoccus</taxon>
    </lineage>
</organism>
<comment type="caution">
    <text evidence="2">The sequence shown here is derived from an EMBL/GenBank/DDBJ whole genome shotgun (WGS) entry which is preliminary data.</text>
</comment>
<evidence type="ECO:0008006" key="4">
    <source>
        <dbReference type="Google" id="ProtNLM"/>
    </source>
</evidence>
<evidence type="ECO:0000313" key="2">
    <source>
        <dbReference type="EMBL" id="MBD8506259.1"/>
    </source>
</evidence>
<reference evidence="2" key="1">
    <citation type="submission" date="2020-09" db="EMBL/GenBank/DDBJ databases">
        <title>Hoyosella lacisalsi sp. nov., a halotolerant actinobacterium isolated from soil of Lake Gudzhirganskoe.</title>
        <authorList>
            <person name="Yang Q."/>
            <person name="Guo P.Y."/>
            <person name="Liu S.W."/>
            <person name="Li F.N."/>
            <person name="Sun C.H."/>
        </authorList>
    </citation>
    <scope>NUCLEOTIDE SEQUENCE</scope>
    <source>
        <strain evidence="2">G463</strain>
    </source>
</reference>
<dbReference type="AlphaFoldDB" id="A0A927JBI2"/>
<feature type="signal peptide" evidence="1">
    <location>
        <begin position="1"/>
        <end position="30"/>
    </location>
</feature>
<gene>
    <name evidence="2" type="ORF">HT102_07165</name>
</gene>
<proteinExistence type="predicted"/>
<name>A0A927JBI2_9ACTN</name>
<dbReference type="RefSeq" id="WP_192038708.1">
    <property type="nucleotide sequence ID" value="NZ_JACYWE010000003.1"/>
</dbReference>
<evidence type="ECO:0000256" key="1">
    <source>
        <dbReference type="SAM" id="SignalP"/>
    </source>
</evidence>
<protein>
    <recommendedName>
        <fullName evidence="4">Secreted protein</fullName>
    </recommendedName>
</protein>
<dbReference type="EMBL" id="JACYWE010000003">
    <property type="protein sequence ID" value="MBD8506259.1"/>
    <property type="molecule type" value="Genomic_DNA"/>
</dbReference>
<evidence type="ECO:0000313" key="3">
    <source>
        <dbReference type="Proteomes" id="UP000642993"/>
    </source>
</evidence>
<keyword evidence="3" id="KW-1185">Reference proteome</keyword>
<sequence>MLHIRKSRTTLAALAITVTAALSLPGISSAQPALPIVYPDINLSDIDPAAMEILPAIIGSAATGAGNGTEAQDQLLATLTGLLGQPGVPEQVQDGARRIVSFISAPEPPQGGPPIPTDGPPIQQFLYPTIGFDCIGPGQSSIATALAVSGPADIPAPGPRSREAAFVFTALGTGGATSQVPADPLTVSWFNIDSGRSGATALDNSAGINADGPATYTAISRTGKGRILATIHGQATLEGPNGPITCGFAPTVGLFVVD</sequence>
<keyword evidence="1" id="KW-0732">Signal</keyword>